<dbReference type="InterPro" id="IPR010982">
    <property type="entry name" value="Lambda_DNA-bd_dom_sf"/>
</dbReference>
<dbReference type="Pfam" id="PF01381">
    <property type="entry name" value="HTH_3"/>
    <property type="match status" value="1"/>
</dbReference>
<proteinExistence type="predicted"/>
<name>C9ZDG5_STRSW</name>
<sequence length="165" mass="17694">MMVESSGSAEVSSGSSGGRRLSLADKLNHLFETVKNPATGKRYTNAEVSRAIREAGEVDGLTVSESAISQLRSGVKPNPTVNTVEALARHFNVTPQYFFPDFDAEESEKIRASMELIAAVGDSKVRGLALRANGLSADSLKMITTVIEQARRLEGLDKPDNPSVT</sequence>
<evidence type="ECO:0000313" key="3">
    <source>
        <dbReference type="Proteomes" id="UP000001444"/>
    </source>
</evidence>
<dbReference type="eggNOG" id="COG1476">
    <property type="taxonomic scope" value="Bacteria"/>
</dbReference>
<dbReference type="Gene3D" id="1.10.260.40">
    <property type="entry name" value="lambda repressor-like DNA-binding domains"/>
    <property type="match status" value="1"/>
</dbReference>
<organism evidence="2 3">
    <name type="scientific">Streptomyces scabiei (strain 87.22)</name>
    <dbReference type="NCBI Taxonomy" id="680198"/>
    <lineage>
        <taxon>Bacteria</taxon>
        <taxon>Bacillati</taxon>
        <taxon>Actinomycetota</taxon>
        <taxon>Actinomycetes</taxon>
        <taxon>Kitasatosporales</taxon>
        <taxon>Streptomycetaceae</taxon>
        <taxon>Streptomyces</taxon>
    </lineage>
</organism>
<dbReference type="SUPFAM" id="SSF47413">
    <property type="entry name" value="lambda repressor-like DNA-binding domains"/>
    <property type="match status" value="1"/>
</dbReference>
<keyword evidence="3" id="KW-1185">Reference proteome</keyword>
<evidence type="ECO:0000313" key="2">
    <source>
        <dbReference type="EMBL" id="CBG70324.1"/>
    </source>
</evidence>
<evidence type="ECO:0000259" key="1">
    <source>
        <dbReference type="PROSITE" id="PS50943"/>
    </source>
</evidence>
<accession>C9ZDG5</accession>
<dbReference type="Proteomes" id="UP000001444">
    <property type="component" value="Chromosome"/>
</dbReference>
<gene>
    <name evidence="2" type="ordered locus">SCAB_32231</name>
</gene>
<reference evidence="2 3" key="1">
    <citation type="journal article" date="2010" name="Mol. Plant Microbe Interact.">
        <title>Streptomyces scabies 87-22 contains a coronafacic acid-like biosynthetic cluster that contributes to plant-microbe interactions.</title>
        <authorList>
            <person name="Bignell D.R."/>
            <person name="Seipke R.F."/>
            <person name="Huguet-Tapia J.C."/>
            <person name="Chambers A.H."/>
            <person name="Parry R.J."/>
            <person name="Loria R."/>
        </authorList>
    </citation>
    <scope>NUCLEOTIDE SEQUENCE [LARGE SCALE GENOMIC DNA]</scope>
    <source>
        <strain evidence="2 3">87.22</strain>
    </source>
</reference>
<dbReference type="AlphaFoldDB" id="C9ZDG5"/>
<dbReference type="CDD" id="cd00093">
    <property type="entry name" value="HTH_XRE"/>
    <property type="match status" value="1"/>
</dbReference>
<dbReference type="STRING" id="680198.SCAB_32231"/>
<feature type="domain" description="HTH cro/C1-type" evidence="1">
    <location>
        <begin position="63"/>
        <end position="98"/>
    </location>
</feature>
<dbReference type="KEGG" id="scb:SCAB_32231"/>
<dbReference type="EMBL" id="FN554889">
    <property type="protein sequence ID" value="CBG70324.1"/>
    <property type="molecule type" value="Genomic_DNA"/>
</dbReference>
<dbReference type="GO" id="GO:0003677">
    <property type="term" value="F:DNA binding"/>
    <property type="evidence" value="ECO:0007669"/>
    <property type="project" value="InterPro"/>
</dbReference>
<dbReference type="InterPro" id="IPR001387">
    <property type="entry name" value="Cro/C1-type_HTH"/>
</dbReference>
<dbReference type="HOGENOM" id="CLU_127701_0_0_11"/>
<dbReference type="PROSITE" id="PS50943">
    <property type="entry name" value="HTH_CROC1"/>
    <property type="match status" value="1"/>
</dbReference>
<protein>
    <submittedName>
        <fullName evidence="2">Conserved secondary metabolite protein</fullName>
    </submittedName>
</protein>